<proteinExistence type="predicted"/>
<reference evidence="1" key="1">
    <citation type="submission" date="2018-01" db="EMBL/GenBank/DDBJ databases">
        <title>An insight into the sialome of Amazonian anophelines.</title>
        <authorList>
            <person name="Ribeiro J.M."/>
            <person name="Scarpassa V."/>
            <person name="Calvo E."/>
        </authorList>
    </citation>
    <scope>NUCLEOTIDE SEQUENCE</scope>
    <source>
        <tissue evidence="1">Salivary glands</tissue>
    </source>
</reference>
<evidence type="ECO:0000313" key="1">
    <source>
        <dbReference type="EMBL" id="MBW63555.1"/>
    </source>
</evidence>
<dbReference type="AlphaFoldDB" id="A0A2M4CE85"/>
<protein>
    <submittedName>
        <fullName evidence="1">Putative secreted protein</fullName>
    </submittedName>
</protein>
<sequence>MMSITIRFLLLQRVPGIVGPDLMQLRFVRTEKGVGEHTVGHLDATIQQQRSHERFKTVRQCMAKLELVAQI</sequence>
<organism evidence="1">
    <name type="scientific">Anopheles marajoara</name>
    <dbReference type="NCBI Taxonomy" id="58244"/>
    <lineage>
        <taxon>Eukaryota</taxon>
        <taxon>Metazoa</taxon>
        <taxon>Ecdysozoa</taxon>
        <taxon>Arthropoda</taxon>
        <taxon>Hexapoda</taxon>
        <taxon>Insecta</taxon>
        <taxon>Pterygota</taxon>
        <taxon>Neoptera</taxon>
        <taxon>Endopterygota</taxon>
        <taxon>Diptera</taxon>
        <taxon>Nematocera</taxon>
        <taxon>Culicoidea</taxon>
        <taxon>Culicidae</taxon>
        <taxon>Anophelinae</taxon>
        <taxon>Anopheles</taxon>
    </lineage>
</organism>
<name>A0A2M4CE85_9DIPT</name>
<accession>A0A2M4CE85</accession>
<dbReference type="EMBL" id="GGFJ01014414">
    <property type="protein sequence ID" value="MBW63555.1"/>
    <property type="molecule type" value="Transcribed_RNA"/>
</dbReference>